<keyword evidence="1" id="KW-0812">Transmembrane</keyword>
<dbReference type="Proteomes" id="UP000606193">
    <property type="component" value="Unassembled WGS sequence"/>
</dbReference>
<keyword evidence="1" id="KW-0472">Membrane</keyword>
<evidence type="ECO:0000313" key="3">
    <source>
        <dbReference type="Proteomes" id="UP000606193"/>
    </source>
</evidence>
<name>A0ABR7N2Q6_9FIRM</name>
<keyword evidence="3" id="KW-1185">Reference proteome</keyword>
<evidence type="ECO:0000313" key="2">
    <source>
        <dbReference type="EMBL" id="MBC8562909.1"/>
    </source>
</evidence>
<sequence>MKKIRKTFYYFIWIVYPLLLLDMFRLTILRERHNGVVYDEKIMNGVKIFGWCIRNAASNPFVLALVISLGVICFIDILLLVLGIADAVALWKSDKSRKYTGCIRGWGAVFYFLMIAVSTRCLRHIYSGGGDIFTYYPGEWYGVAVLSGILLLALYTLACSAGNNQRVTGGTTGFLKIRLFCGILLVAAVLWFYVGWIKGSGQDDGYMLQYMFGGYKLTEYSIWSVILKYMLSLVFS</sequence>
<feature type="transmembrane region" description="Helical" evidence="1">
    <location>
        <begin position="103"/>
        <end position="120"/>
    </location>
</feature>
<gene>
    <name evidence="2" type="ORF">H8704_09785</name>
</gene>
<organism evidence="2 3">
    <name type="scientific">Jutongia huaianensis</name>
    <dbReference type="NCBI Taxonomy" id="2763668"/>
    <lineage>
        <taxon>Bacteria</taxon>
        <taxon>Bacillati</taxon>
        <taxon>Bacillota</taxon>
        <taxon>Clostridia</taxon>
        <taxon>Lachnospirales</taxon>
        <taxon>Lachnospiraceae</taxon>
        <taxon>Jutongia</taxon>
    </lineage>
</organism>
<proteinExistence type="predicted"/>
<feature type="transmembrane region" description="Helical" evidence="1">
    <location>
        <begin position="7"/>
        <end position="28"/>
    </location>
</feature>
<feature type="transmembrane region" description="Helical" evidence="1">
    <location>
        <begin position="61"/>
        <end position="91"/>
    </location>
</feature>
<reference evidence="2 3" key="1">
    <citation type="submission" date="2020-08" db="EMBL/GenBank/DDBJ databases">
        <title>Genome public.</title>
        <authorList>
            <person name="Liu C."/>
            <person name="Sun Q."/>
        </authorList>
    </citation>
    <scope>NUCLEOTIDE SEQUENCE [LARGE SCALE GENOMIC DNA]</scope>
    <source>
        <strain evidence="2 3">NSJ-37</strain>
    </source>
</reference>
<comment type="caution">
    <text evidence="2">The sequence shown here is derived from an EMBL/GenBank/DDBJ whole genome shotgun (WGS) entry which is preliminary data.</text>
</comment>
<keyword evidence="1" id="KW-1133">Transmembrane helix</keyword>
<protein>
    <submittedName>
        <fullName evidence="2">Uncharacterized protein</fullName>
    </submittedName>
</protein>
<accession>A0ABR7N2Q6</accession>
<dbReference type="EMBL" id="JACRSX010000013">
    <property type="protein sequence ID" value="MBC8562909.1"/>
    <property type="molecule type" value="Genomic_DNA"/>
</dbReference>
<evidence type="ECO:0000256" key="1">
    <source>
        <dbReference type="SAM" id="Phobius"/>
    </source>
</evidence>
<dbReference type="RefSeq" id="WP_249298159.1">
    <property type="nucleotide sequence ID" value="NZ_JACRSX010000013.1"/>
</dbReference>
<feature type="transmembrane region" description="Helical" evidence="1">
    <location>
        <begin position="140"/>
        <end position="158"/>
    </location>
</feature>
<feature type="transmembrane region" description="Helical" evidence="1">
    <location>
        <begin position="179"/>
        <end position="197"/>
    </location>
</feature>
<feature type="transmembrane region" description="Helical" evidence="1">
    <location>
        <begin position="217"/>
        <end position="235"/>
    </location>
</feature>